<evidence type="ECO:0000256" key="7">
    <source>
        <dbReference type="ARBA" id="ARBA00022723"/>
    </source>
</evidence>
<dbReference type="GO" id="GO:0046872">
    <property type="term" value="F:metal ion binding"/>
    <property type="evidence" value="ECO:0007669"/>
    <property type="project" value="UniProtKB-KW"/>
</dbReference>
<evidence type="ECO:0000256" key="9">
    <source>
        <dbReference type="ARBA" id="ARBA00022833"/>
    </source>
</evidence>
<dbReference type="EMBL" id="MZGW01000001">
    <property type="protein sequence ID" value="OPJ57263.1"/>
    <property type="molecule type" value="Genomic_DNA"/>
</dbReference>
<evidence type="ECO:0000256" key="5">
    <source>
        <dbReference type="ARBA" id="ARBA00022670"/>
    </source>
</evidence>
<dbReference type="Pfam" id="PF02163">
    <property type="entry name" value="Peptidase_M50"/>
    <property type="match status" value="1"/>
</dbReference>
<feature type="transmembrane region" description="Helical" evidence="13">
    <location>
        <begin position="51"/>
        <end position="68"/>
    </location>
</feature>
<dbReference type="PANTHER" id="PTHR35864:SF1">
    <property type="entry name" value="ZINC METALLOPROTEASE YWHC-RELATED"/>
    <property type="match status" value="1"/>
</dbReference>
<dbReference type="PANTHER" id="PTHR35864">
    <property type="entry name" value="ZINC METALLOPROTEASE MJ0611-RELATED"/>
    <property type="match status" value="1"/>
</dbReference>
<evidence type="ECO:0000256" key="6">
    <source>
        <dbReference type="ARBA" id="ARBA00022692"/>
    </source>
</evidence>
<feature type="transmembrane region" description="Helical" evidence="13">
    <location>
        <begin position="169"/>
        <end position="197"/>
    </location>
</feature>
<evidence type="ECO:0000256" key="2">
    <source>
        <dbReference type="ARBA" id="ARBA00004651"/>
    </source>
</evidence>
<reference evidence="15 16" key="1">
    <citation type="submission" date="2017-03" db="EMBL/GenBank/DDBJ databases">
        <title>Genome sequence of Clostridium thermoalcaliphilum DSM 7309.</title>
        <authorList>
            <person name="Poehlein A."/>
            <person name="Daniel R."/>
        </authorList>
    </citation>
    <scope>NUCLEOTIDE SEQUENCE [LARGE SCALE GENOMIC DNA]</scope>
    <source>
        <strain evidence="15 16">DSM 7309</strain>
    </source>
</reference>
<feature type="domain" description="Peptidase M50" evidence="14">
    <location>
        <begin position="115"/>
        <end position="173"/>
    </location>
</feature>
<keyword evidence="6 13" id="KW-0812">Transmembrane</keyword>
<dbReference type="Proteomes" id="UP000190140">
    <property type="component" value="Unassembled WGS sequence"/>
</dbReference>
<accession>A0A1V4IBG0</accession>
<gene>
    <name evidence="15" type="ORF">CLOTH_05460</name>
</gene>
<evidence type="ECO:0000256" key="4">
    <source>
        <dbReference type="ARBA" id="ARBA00022475"/>
    </source>
</evidence>
<keyword evidence="5" id="KW-0645">Protease</keyword>
<dbReference type="InterPro" id="IPR052348">
    <property type="entry name" value="Metallopeptidase_M50B"/>
</dbReference>
<dbReference type="InterPro" id="IPR008915">
    <property type="entry name" value="Peptidase_M50"/>
</dbReference>
<keyword evidence="16" id="KW-1185">Reference proteome</keyword>
<keyword evidence="8" id="KW-0378">Hydrolase</keyword>
<feature type="transmembrane region" description="Helical" evidence="13">
    <location>
        <begin position="12"/>
        <end position="31"/>
    </location>
</feature>
<feature type="transmembrane region" description="Helical" evidence="13">
    <location>
        <begin position="124"/>
        <end position="148"/>
    </location>
</feature>
<organism evidence="15 16">
    <name type="scientific">Alkalithermobacter paradoxus</name>
    <dbReference type="NCBI Taxonomy" id="29349"/>
    <lineage>
        <taxon>Bacteria</taxon>
        <taxon>Bacillati</taxon>
        <taxon>Bacillota</taxon>
        <taxon>Clostridia</taxon>
        <taxon>Peptostreptococcales</taxon>
        <taxon>Tepidibacteraceae</taxon>
        <taxon>Alkalithermobacter</taxon>
    </lineage>
</organism>
<protein>
    <submittedName>
        <fullName evidence="15">Peptidase family M50</fullName>
    </submittedName>
</protein>
<dbReference type="GO" id="GO:0008237">
    <property type="term" value="F:metallopeptidase activity"/>
    <property type="evidence" value="ECO:0007669"/>
    <property type="project" value="UniProtKB-KW"/>
</dbReference>
<dbReference type="InterPro" id="IPR044537">
    <property type="entry name" value="Rip2-like"/>
</dbReference>
<feature type="transmembrane region" description="Helical" evidence="13">
    <location>
        <begin position="80"/>
        <end position="104"/>
    </location>
</feature>
<evidence type="ECO:0000313" key="16">
    <source>
        <dbReference type="Proteomes" id="UP000190140"/>
    </source>
</evidence>
<comment type="cofactor">
    <cofactor evidence="1">
        <name>Zn(2+)</name>
        <dbReference type="ChEBI" id="CHEBI:29105"/>
    </cofactor>
</comment>
<keyword evidence="12 13" id="KW-0472">Membrane</keyword>
<keyword evidence="4" id="KW-1003">Cell membrane</keyword>
<comment type="caution">
    <text evidence="15">The sequence shown here is derived from an EMBL/GenBank/DDBJ whole genome shotgun (WGS) entry which is preliminary data.</text>
</comment>
<keyword evidence="11" id="KW-0482">Metalloprotease</keyword>
<proteinExistence type="inferred from homology"/>
<evidence type="ECO:0000256" key="11">
    <source>
        <dbReference type="ARBA" id="ARBA00023049"/>
    </source>
</evidence>
<evidence type="ECO:0000256" key="8">
    <source>
        <dbReference type="ARBA" id="ARBA00022801"/>
    </source>
</evidence>
<evidence type="ECO:0000313" key="15">
    <source>
        <dbReference type="EMBL" id="OPJ57263.1"/>
    </source>
</evidence>
<evidence type="ECO:0000256" key="12">
    <source>
        <dbReference type="ARBA" id="ARBA00023136"/>
    </source>
</evidence>
<keyword evidence="10 13" id="KW-1133">Transmembrane helix</keyword>
<sequence length="198" mass="22536">MIINILEQIPGILIAISVHEFGHALTAYMLGDDTAKRYGRLTLDPFKHIDALGMLVMFIARFGWAKPVPIDDRNFKNRRLGIFLVSIAGPIFNIITSILIIYIIKIQYTVLNMYALNRILSYAFRFNIMFASFNLLPIPPLDGSKILLSIIPSNFKRYYFKYEEMGSIILLLLVFTNKIGLLITPIYTVISGIVALFI</sequence>
<evidence type="ECO:0000256" key="13">
    <source>
        <dbReference type="SAM" id="Phobius"/>
    </source>
</evidence>
<evidence type="ECO:0000256" key="10">
    <source>
        <dbReference type="ARBA" id="ARBA00022989"/>
    </source>
</evidence>
<evidence type="ECO:0000256" key="3">
    <source>
        <dbReference type="ARBA" id="ARBA00007931"/>
    </source>
</evidence>
<evidence type="ECO:0000259" key="14">
    <source>
        <dbReference type="Pfam" id="PF02163"/>
    </source>
</evidence>
<evidence type="ECO:0000256" key="1">
    <source>
        <dbReference type="ARBA" id="ARBA00001947"/>
    </source>
</evidence>
<name>A0A1V4IBG0_9FIRM</name>
<dbReference type="GO" id="GO:0006508">
    <property type="term" value="P:proteolysis"/>
    <property type="evidence" value="ECO:0007669"/>
    <property type="project" value="UniProtKB-KW"/>
</dbReference>
<dbReference type="STRING" id="29349.CLOTH_05460"/>
<dbReference type="GO" id="GO:0005886">
    <property type="term" value="C:plasma membrane"/>
    <property type="evidence" value="ECO:0007669"/>
    <property type="project" value="UniProtKB-SubCell"/>
</dbReference>
<keyword evidence="7" id="KW-0479">Metal-binding</keyword>
<dbReference type="RefSeq" id="WP_331721971.1">
    <property type="nucleotide sequence ID" value="NZ_MZGW01000001.1"/>
</dbReference>
<keyword evidence="9" id="KW-0862">Zinc</keyword>
<comment type="subcellular location">
    <subcellularLocation>
        <location evidence="2">Cell membrane</location>
        <topology evidence="2">Multi-pass membrane protein</topology>
    </subcellularLocation>
</comment>
<comment type="similarity">
    <text evidence="3">Belongs to the peptidase M50B family.</text>
</comment>
<dbReference type="AlphaFoldDB" id="A0A1V4IBG0"/>
<dbReference type="CDD" id="cd06158">
    <property type="entry name" value="S2P-M50_like_1"/>
    <property type="match status" value="1"/>
</dbReference>